<keyword evidence="3" id="KW-1185">Reference proteome</keyword>
<name>A0A1V6S8Q3_9EURO</name>
<gene>
    <name evidence="2" type="ORF">PENVUL_c004G04869</name>
</gene>
<organism evidence="2 3">
    <name type="scientific">Penicillium vulpinum</name>
    <dbReference type="NCBI Taxonomy" id="29845"/>
    <lineage>
        <taxon>Eukaryota</taxon>
        <taxon>Fungi</taxon>
        <taxon>Dikarya</taxon>
        <taxon>Ascomycota</taxon>
        <taxon>Pezizomycotina</taxon>
        <taxon>Eurotiomycetes</taxon>
        <taxon>Eurotiomycetidae</taxon>
        <taxon>Eurotiales</taxon>
        <taxon>Aspergillaceae</taxon>
        <taxon>Penicillium</taxon>
    </lineage>
</organism>
<evidence type="ECO:0000313" key="2">
    <source>
        <dbReference type="EMBL" id="OQE10246.1"/>
    </source>
</evidence>
<reference evidence="3" key="1">
    <citation type="journal article" date="2017" name="Nat. Microbiol.">
        <title>Global analysis of biosynthetic gene clusters reveals vast potential of secondary metabolite production in Penicillium species.</title>
        <authorList>
            <person name="Nielsen J.C."/>
            <person name="Grijseels S."/>
            <person name="Prigent S."/>
            <person name="Ji B."/>
            <person name="Dainat J."/>
            <person name="Nielsen K.F."/>
            <person name="Frisvad J.C."/>
            <person name="Workman M."/>
            <person name="Nielsen J."/>
        </authorList>
    </citation>
    <scope>NUCLEOTIDE SEQUENCE [LARGE SCALE GENOMIC DNA]</scope>
    <source>
        <strain evidence="3">IBT 29486</strain>
    </source>
</reference>
<dbReference type="AlphaFoldDB" id="A0A1V6S8Q3"/>
<proteinExistence type="predicted"/>
<protein>
    <submittedName>
        <fullName evidence="2">Uncharacterized protein</fullName>
    </submittedName>
</protein>
<dbReference type="EMBL" id="MDYP01000004">
    <property type="protein sequence ID" value="OQE10246.1"/>
    <property type="molecule type" value="Genomic_DNA"/>
</dbReference>
<accession>A0A1V6S8Q3</accession>
<sequence length="169" mass="19047">MDGWKTESGESGSIQPAPKDGSWCKKAVKAFQRTDRHIGRLARFKRSPLRRRAPAARSIYTTETRKQIIICSQANSRQDDPALSQVALCHSFTWATQLIEWEDLIHKPLCPPQNAIPTTLTPGPIHSSFRSITRFQRAKIASHFQYKLRLASIEPSTFTCCEKGLPLGD</sequence>
<evidence type="ECO:0000313" key="3">
    <source>
        <dbReference type="Proteomes" id="UP000191518"/>
    </source>
</evidence>
<dbReference type="Proteomes" id="UP000191518">
    <property type="component" value="Unassembled WGS sequence"/>
</dbReference>
<comment type="caution">
    <text evidence="2">The sequence shown here is derived from an EMBL/GenBank/DDBJ whole genome shotgun (WGS) entry which is preliminary data.</text>
</comment>
<feature type="region of interest" description="Disordered" evidence="1">
    <location>
        <begin position="1"/>
        <end position="21"/>
    </location>
</feature>
<evidence type="ECO:0000256" key="1">
    <source>
        <dbReference type="SAM" id="MobiDB-lite"/>
    </source>
</evidence>